<proteinExistence type="predicted"/>
<feature type="compositionally biased region" description="Basic and acidic residues" evidence="1">
    <location>
        <begin position="827"/>
        <end position="840"/>
    </location>
</feature>
<dbReference type="AlphaFoldDB" id="A0A1A9WW55"/>
<dbReference type="EnsemblMetazoa" id="GBRI034693-RA">
    <property type="protein sequence ID" value="GBRI034693-PA"/>
    <property type="gene ID" value="GBRI034693"/>
</dbReference>
<feature type="domain" description="Phage head morphogenesis" evidence="2">
    <location>
        <begin position="527"/>
        <end position="638"/>
    </location>
</feature>
<evidence type="ECO:0000259" key="2">
    <source>
        <dbReference type="Pfam" id="PF04233"/>
    </source>
</evidence>
<protein>
    <submittedName>
        <fullName evidence="3">Phage_Mu_F domain-containing protein</fullName>
    </submittedName>
</protein>
<reference evidence="4" key="1">
    <citation type="submission" date="2014-03" db="EMBL/GenBank/DDBJ databases">
        <authorList>
            <person name="Aksoy S."/>
            <person name="Warren W."/>
            <person name="Wilson R.K."/>
        </authorList>
    </citation>
    <scope>NUCLEOTIDE SEQUENCE [LARGE SCALE GENOMIC DNA]</scope>
    <source>
        <strain evidence="4">IAEA</strain>
    </source>
</reference>
<dbReference type="Pfam" id="PF06074">
    <property type="entry name" value="Portal_Mu"/>
    <property type="match status" value="1"/>
</dbReference>
<dbReference type="Proteomes" id="UP000091820">
    <property type="component" value="Unassembled WGS sequence"/>
</dbReference>
<dbReference type="STRING" id="37001.A0A1A9WW55"/>
<name>A0A1A9WW55_9MUSC</name>
<evidence type="ECO:0000256" key="1">
    <source>
        <dbReference type="SAM" id="MobiDB-lite"/>
    </source>
</evidence>
<sequence length="979" mass="108766">MAQGLYVTPTEFVAFADPRRPLMRTIASRERSPAGILGFTQWLPNPDVILKSLGRDISVYRELRAEPLVGSSIRRRKSAVKALERGLTPRHADPAVVDFLREVMEGWDIDRIIGEVLDAAFFGYQPAELTWVKRHDRLQVSDIVGKPPEWFSFDDGNQLRFRARQAGLVGELLPPRKFVVATQDATFENPYGFPDLSMCFWPVAFKKGGWRFWMRFTEKYGSPWLVGKHPRGTADAEIDLLLDSLDKMVEDAVVVIPNDSTVEIIESAGKGASSDIYRHLIELARSEIVIALLGQNQTTEAETTHASAQAGLEVAADIRDGDAAMVMSTINQVLRFMVELNFGEVPMPSWELWAQETIDETQAKRDLSLSQAGAVFTPQYFMREYNLQPGDLRESAVMTPLTNAAFAETQAEEAGLAEDELEHALESLITSGQRDKAMEPILAPLFAAVEQGQSPQALMGMLAEMYPRSVLNSHDIAVCFGLPPARAIAYLRAKGYRITWDWEAMWQEAHAHAFTVAKVMRLDILEDIRQALENALAEGKTQQWFKKELTPILQAKGWWGKTDTTDPVTGEPVTVQQGSDWRLETIYRTNLSMLYSAGRWAEQQANIDDRPYWMYVAIPGTHTDMHGRKIDFSESMIGDMVQAYDPSLHEAPIVVGHPRTDDPAYGWVKCLAAQGRDVLAEPHEVDPAFAELVANKRFKKISASFYTPDSPSNPKPGIYYLRHVGFLGAQPPAIKGLKTASFAKAEEGVVEFADWGLTTSASLFARLRDFFIEKFGRDAADEVIPGWQIDALRDAAQIESASRPAFTEFSTAAPAAILPPNTEDNTVDEKEKQRLTQENADLKRQLDARRQADSQARQQAVHHANAAFADDLVTRGRLAPAARSVMVAMLNFADAGEEPVSYTEGSITQPLGEAFRSLLKSAAPLVDLSEVATKNRRSSTVHTTEFADADPVKLALHQKAQALATSENISYEAAVKRCL</sequence>
<reference evidence="3" key="2">
    <citation type="submission" date="2020-05" db="UniProtKB">
        <authorList>
            <consortium name="EnsemblMetazoa"/>
        </authorList>
    </citation>
    <scope>IDENTIFICATION</scope>
    <source>
        <strain evidence="3">IAEA</strain>
    </source>
</reference>
<dbReference type="VEuPathDB" id="VectorBase:GBRI034693"/>
<feature type="region of interest" description="Disordered" evidence="1">
    <location>
        <begin position="819"/>
        <end position="840"/>
    </location>
</feature>
<keyword evidence="4" id="KW-1185">Reference proteome</keyword>
<accession>A0A1A9WW55</accession>
<evidence type="ECO:0000313" key="3">
    <source>
        <dbReference type="EnsemblMetazoa" id="GBRI034693-PA"/>
    </source>
</evidence>
<organism evidence="3 4">
    <name type="scientific">Glossina brevipalpis</name>
    <dbReference type="NCBI Taxonomy" id="37001"/>
    <lineage>
        <taxon>Eukaryota</taxon>
        <taxon>Metazoa</taxon>
        <taxon>Ecdysozoa</taxon>
        <taxon>Arthropoda</taxon>
        <taxon>Hexapoda</taxon>
        <taxon>Insecta</taxon>
        <taxon>Pterygota</taxon>
        <taxon>Neoptera</taxon>
        <taxon>Endopterygota</taxon>
        <taxon>Diptera</taxon>
        <taxon>Brachycera</taxon>
        <taxon>Muscomorpha</taxon>
        <taxon>Hippoboscoidea</taxon>
        <taxon>Glossinidae</taxon>
        <taxon>Glossina</taxon>
    </lineage>
</organism>
<dbReference type="InterPro" id="IPR006528">
    <property type="entry name" value="Phage_head_morphogenesis_dom"/>
</dbReference>
<dbReference type="InterPro" id="IPR009279">
    <property type="entry name" value="Portal_Mu"/>
</dbReference>
<evidence type="ECO:0000313" key="4">
    <source>
        <dbReference type="Proteomes" id="UP000091820"/>
    </source>
</evidence>
<dbReference type="Pfam" id="PF04233">
    <property type="entry name" value="Phage_Mu_F"/>
    <property type="match status" value="1"/>
</dbReference>